<evidence type="ECO:0000313" key="2">
    <source>
        <dbReference type="EMBL" id="EDA0177564.1"/>
    </source>
</evidence>
<accession>A0A5J1FGW6</accession>
<reference evidence="2" key="1">
    <citation type="submission" date="2019-10" db="EMBL/GenBank/DDBJ databases">
        <authorList>
            <person name="Ashton P.M."/>
            <person name="Dallman T."/>
            <person name="Nair S."/>
            <person name="De Pinna E."/>
            <person name="Peters T."/>
            <person name="Grant K."/>
        </authorList>
    </citation>
    <scope>NUCLEOTIDE SEQUENCE</scope>
    <source>
        <strain evidence="2">810119</strain>
    </source>
</reference>
<gene>
    <name evidence="2" type="ORF">F9G64_22310</name>
</gene>
<dbReference type="AlphaFoldDB" id="A0A5J1FGW6"/>
<keyword evidence="1" id="KW-1133">Transmembrane helix</keyword>
<dbReference type="EMBL" id="AALIQJ010000053">
    <property type="protein sequence ID" value="EDA0177564.1"/>
    <property type="molecule type" value="Genomic_DNA"/>
</dbReference>
<evidence type="ECO:0000256" key="1">
    <source>
        <dbReference type="SAM" id="Phobius"/>
    </source>
</evidence>
<sequence>MENKTVRCPFCDHETKHGLGVCLPCGANITYGKAPLWFGQIGALLSVVLSFVVVIFSENMFIGLASLFVFLILTVVLSKTIYSERVVFSR</sequence>
<proteinExistence type="predicted"/>
<name>A0A5J1FGW6_SALET</name>
<organism evidence="2">
    <name type="scientific">Salmonella enterica subsp. enterica serovar Braenderup</name>
    <dbReference type="NCBI Taxonomy" id="149391"/>
    <lineage>
        <taxon>Bacteria</taxon>
        <taxon>Pseudomonadati</taxon>
        <taxon>Pseudomonadota</taxon>
        <taxon>Gammaproteobacteria</taxon>
        <taxon>Enterobacterales</taxon>
        <taxon>Enterobacteriaceae</taxon>
        <taxon>Salmonella</taxon>
    </lineage>
</organism>
<comment type="caution">
    <text evidence="2">The sequence shown here is derived from an EMBL/GenBank/DDBJ whole genome shotgun (WGS) entry which is preliminary data.</text>
</comment>
<keyword evidence="1" id="KW-0472">Membrane</keyword>
<protein>
    <submittedName>
        <fullName evidence="2">Uncharacterized protein</fullName>
    </submittedName>
</protein>
<keyword evidence="1" id="KW-0812">Transmembrane</keyword>
<feature type="transmembrane region" description="Helical" evidence="1">
    <location>
        <begin position="36"/>
        <end position="56"/>
    </location>
</feature>
<feature type="transmembrane region" description="Helical" evidence="1">
    <location>
        <begin position="62"/>
        <end position="82"/>
    </location>
</feature>